<evidence type="ECO:0000256" key="1">
    <source>
        <dbReference type="SAM" id="Coils"/>
    </source>
</evidence>
<dbReference type="EMBL" id="HBII01018386">
    <property type="protein sequence ID" value="CAE0348883.1"/>
    <property type="molecule type" value="Transcribed_RNA"/>
</dbReference>
<feature type="compositionally biased region" description="Basic and acidic residues" evidence="2">
    <location>
        <begin position="13"/>
        <end position="22"/>
    </location>
</feature>
<feature type="region of interest" description="Disordered" evidence="2">
    <location>
        <begin position="1"/>
        <end position="97"/>
    </location>
</feature>
<organism evidence="3">
    <name type="scientific">Euplotes harpa</name>
    <dbReference type="NCBI Taxonomy" id="151035"/>
    <lineage>
        <taxon>Eukaryota</taxon>
        <taxon>Sar</taxon>
        <taxon>Alveolata</taxon>
        <taxon>Ciliophora</taxon>
        <taxon>Intramacronucleata</taxon>
        <taxon>Spirotrichea</taxon>
        <taxon>Hypotrichia</taxon>
        <taxon>Euplotida</taxon>
        <taxon>Euplotidae</taxon>
        <taxon>Euplotes</taxon>
    </lineage>
</organism>
<feature type="coiled-coil region" evidence="1">
    <location>
        <begin position="97"/>
        <end position="134"/>
    </location>
</feature>
<proteinExistence type="predicted"/>
<reference evidence="3" key="1">
    <citation type="submission" date="2021-01" db="EMBL/GenBank/DDBJ databases">
        <authorList>
            <person name="Corre E."/>
            <person name="Pelletier E."/>
            <person name="Niang G."/>
            <person name="Scheremetjew M."/>
            <person name="Finn R."/>
            <person name="Kale V."/>
            <person name="Holt S."/>
            <person name="Cochrane G."/>
            <person name="Meng A."/>
            <person name="Brown T."/>
            <person name="Cohen L."/>
        </authorList>
    </citation>
    <scope>NUCLEOTIDE SEQUENCE</scope>
    <source>
        <strain evidence="3">FSP1.4</strain>
    </source>
</reference>
<protein>
    <submittedName>
        <fullName evidence="3">Uncharacterized protein</fullName>
    </submittedName>
</protein>
<feature type="compositionally biased region" description="Basic and acidic residues" evidence="2">
    <location>
        <begin position="40"/>
        <end position="67"/>
    </location>
</feature>
<dbReference type="AlphaFoldDB" id="A0A7S3NB61"/>
<gene>
    <name evidence="3" type="ORF">EHAR0213_LOCUS7795</name>
</gene>
<name>A0A7S3NB61_9SPIT</name>
<accession>A0A7S3NB61</accession>
<keyword evidence="1" id="KW-0175">Coiled coil</keyword>
<sequence length="164" mass="18693">MWSNMVRKAPSKPCKEEAKAEIQEEDAEDNIVGPPQEDVEDKKAEGAEEDTDGKQDGEEQNEEKQAATDHVYLDPLNPVLPIPDYAKTAHGTSPNDFEKEERNLEELGSLMTQIKNLKENIQDMSMEDRRKNAEQMIMKIAGFMNLDDDIDFSDEEDYDKDVNV</sequence>
<evidence type="ECO:0000313" key="3">
    <source>
        <dbReference type="EMBL" id="CAE0348883.1"/>
    </source>
</evidence>
<evidence type="ECO:0000256" key="2">
    <source>
        <dbReference type="SAM" id="MobiDB-lite"/>
    </source>
</evidence>